<dbReference type="RefSeq" id="WP_095511872.1">
    <property type="nucleotide sequence ID" value="NZ_MQWD01000001.1"/>
</dbReference>
<dbReference type="InterPro" id="IPR017871">
    <property type="entry name" value="ABC_transporter-like_CS"/>
</dbReference>
<keyword evidence="7 8" id="KW-0472">Membrane</keyword>
<dbReference type="PROSITE" id="PS50893">
    <property type="entry name" value="ABC_TRANSPORTER_2"/>
    <property type="match status" value="1"/>
</dbReference>
<evidence type="ECO:0000256" key="7">
    <source>
        <dbReference type="ARBA" id="ARBA00023136"/>
    </source>
</evidence>
<keyword evidence="5 11" id="KW-0067">ATP-binding</keyword>
<dbReference type="PROSITE" id="PS50929">
    <property type="entry name" value="ABC_TM1F"/>
    <property type="match status" value="1"/>
</dbReference>
<dbReference type="GO" id="GO:0005886">
    <property type="term" value="C:plasma membrane"/>
    <property type="evidence" value="ECO:0007669"/>
    <property type="project" value="UniProtKB-SubCell"/>
</dbReference>
<dbReference type="SMART" id="SM00382">
    <property type="entry name" value="AAA"/>
    <property type="match status" value="1"/>
</dbReference>
<dbReference type="Pfam" id="PF00664">
    <property type="entry name" value="ABC_membrane"/>
    <property type="match status" value="1"/>
</dbReference>
<dbReference type="AlphaFoldDB" id="A0A271J6A9"/>
<keyword evidence="2" id="KW-0813">Transport</keyword>
<dbReference type="InterPro" id="IPR003593">
    <property type="entry name" value="AAA+_ATPase"/>
</dbReference>
<dbReference type="SUPFAM" id="SSF52540">
    <property type="entry name" value="P-loop containing nucleoside triphosphate hydrolases"/>
    <property type="match status" value="1"/>
</dbReference>
<sequence>MADSRPPRSLVASLRRILTFARPYRRRLAAAIALTLLSTAVGLVVPLGLQGLLDSVFEAENATRLNQLTLALLGLFAVQAVLGFGGSYLMEWTGERVVTDLRRRLYAHLHTLGFRFFADERTGEITSRLTNDVSKVQSAATSDLAEVLRLGLTLVGSVAIMLGLNWRLSLVIFAVVPAVALAMRRFGAVVRQLSRTIQDRLAETTAVAEESISAVRVVKAFAREPYEVGRYADAVEALFDTARRRAWIVALFWSGVGFGFSVALVVIFWFGGREVLAERLTAGALVAFIVYALNIARSVSGAGRLYTSFQSAAGASERLFDLLDTRSEIVEKSDAVVLGDVRGEVVLDGVSFAYADGQPVLQDVSLRAAPGETVALVGPSGAGKTTLLHLIPRFYDPDRGAIRVDGVDLRDATVRSVREAVALVAQDVQLFGVSLRDNIRYGRLDATDAEVEAAARAAHADEFIEAFPEGYDTPVGERGVKLSGGQRQRIAIARALLKDPPILLLDEATSALDAASEAHVQAALAELMVGRTSFVIAHRLATVRDADRIVVLDAGRVVEEGTHAALVAAGGLYADLAARQFATGGDLVDAATEVV</sequence>
<dbReference type="InterPro" id="IPR011527">
    <property type="entry name" value="ABC1_TM_dom"/>
</dbReference>
<evidence type="ECO:0000259" key="10">
    <source>
        <dbReference type="PROSITE" id="PS50929"/>
    </source>
</evidence>
<dbReference type="GO" id="GO:0090374">
    <property type="term" value="P:oligopeptide export from mitochondrion"/>
    <property type="evidence" value="ECO:0007669"/>
    <property type="project" value="TreeGrafter"/>
</dbReference>
<organism evidence="11 12">
    <name type="scientific">Rubrivirga marina</name>
    <dbReference type="NCBI Taxonomy" id="1196024"/>
    <lineage>
        <taxon>Bacteria</taxon>
        <taxon>Pseudomonadati</taxon>
        <taxon>Rhodothermota</taxon>
        <taxon>Rhodothermia</taxon>
        <taxon>Rhodothermales</taxon>
        <taxon>Rubricoccaceae</taxon>
        <taxon>Rubrivirga</taxon>
    </lineage>
</organism>
<evidence type="ECO:0000313" key="11">
    <source>
        <dbReference type="EMBL" id="PAP78189.1"/>
    </source>
</evidence>
<dbReference type="Gene3D" id="3.40.50.300">
    <property type="entry name" value="P-loop containing nucleotide triphosphate hydrolases"/>
    <property type="match status" value="1"/>
</dbReference>
<dbReference type="InterPro" id="IPR036640">
    <property type="entry name" value="ABC1_TM_sf"/>
</dbReference>
<dbReference type="SUPFAM" id="SSF90123">
    <property type="entry name" value="ABC transporter transmembrane region"/>
    <property type="match status" value="1"/>
</dbReference>
<dbReference type="CDD" id="cd18576">
    <property type="entry name" value="ABC_6TM_bac_exporter_ABCB8_10_like"/>
    <property type="match status" value="1"/>
</dbReference>
<feature type="transmembrane region" description="Helical" evidence="8">
    <location>
        <begin position="170"/>
        <end position="190"/>
    </location>
</feature>
<feature type="transmembrane region" description="Helical" evidence="8">
    <location>
        <begin position="28"/>
        <end position="49"/>
    </location>
</feature>
<dbReference type="GO" id="GO:0005524">
    <property type="term" value="F:ATP binding"/>
    <property type="evidence" value="ECO:0007669"/>
    <property type="project" value="UniProtKB-KW"/>
</dbReference>
<dbReference type="GO" id="GO:0016887">
    <property type="term" value="F:ATP hydrolysis activity"/>
    <property type="evidence" value="ECO:0007669"/>
    <property type="project" value="InterPro"/>
</dbReference>
<evidence type="ECO:0000256" key="3">
    <source>
        <dbReference type="ARBA" id="ARBA00022692"/>
    </source>
</evidence>
<dbReference type="Proteomes" id="UP000216339">
    <property type="component" value="Unassembled WGS sequence"/>
</dbReference>
<proteinExistence type="predicted"/>
<dbReference type="InterPro" id="IPR027417">
    <property type="entry name" value="P-loop_NTPase"/>
</dbReference>
<dbReference type="InterPro" id="IPR039421">
    <property type="entry name" value="Type_1_exporter"/>
</dbReference>
<comment type="caution">
    <text evidence="11">The sequence shown here is derived from an EMBL/GenBank/DDBJ whole genome shotgun (WGS) entry which is preliminary data.</text>
</comment>
<dbReference type="EMBL" id="MQWD01000001">
    <property type="protein sequence ID" value="PAP78189.1"/>
    <property type="molecule type" value="Genomic_DNA"/>
</dbReference>
<dbReference type="Gene3D" id="1.20.1560.10">
    <property type="entry name" value="ABC transporter type 1, transmembrane domain"/>
    <property type="match status" value="1"/>
</dbReference>
<feature type="transmembrane region" description="Helical" evidence="8">
    <location>
        <begin position="246"/>
        <end position="270"/>
    </location>
</feature>
<dbReference type="PROSITE" id="PS00211">
    <property type="entry name" value="ABC_TRANSPORTER_1"/>
    <property type="match status" value="1"/>
</dbReference>
<gene>
    <name evidence="11" type="ORF">BSZ37_18025</name>
</gene>
<keyword evidence="12" id="KW-1185">Reference proteome</keyword>
<feature type="transmembrane region" description="Helical" evidence="8">
    <location>
        <begin position="147"/>
        <end position="164"/>
    </location>
</feature>
<dbReference type="FunFam" id="3.40.50.300:FF:000287">
    <property type="entry name" value="Multidrug ABC transporter ATP-binding protein"/>
    <property type="match status" value="1"/>
</dbReference>
<evidence type="ECO:0000256" key="5">
    <source>
        <dbReference type="ARBA" id="ARBA00022840"/>
    </source>
</evidence>
<protein>
    <submittedName>
        <fullName evidence="11">ABC transporter ATP-binding protein</fullName>
    </submittedName>
</protein>
<dbReference type="PANTHER" id="PTHR43394:SF1">
    <property type="entry name" value="ATP-BINDING CASSETTE SUB-FAMILY B MEMBER 10, MITOCHONDRIAL"/>
    <property type="match status" value="1"/>
</dbReference>
<keyword evidence="4" id="KW-0547">Nucleotide-binding</keyword>
<keyword evidence="6 8" id="KW-1133">Transmembrane helix</keyword>
<accession>A0A271J6A9</accession>
<feature type="domain" description="ABC transporter" evidence="9">
    <location>
        <begin position="345"/>
        <end position="579"/>
    </location>
</feature>
<dbReference type="Pfam" id="PF00005">
    <property type="entry name" value="ABC_tran"/>
    <property type="match status" value="1"/>
</dbReference>
<dbReference type="PANTHER" id="PTHR43394">
    <property type="entry name" value="ATP-DEPENDENT PERMEASE MDL1, MITOCHONDRIAL"/>
    <property type="match status" value="1"/>
</dbReference>
<feature type="domain" description="ABC transmembrane type-1" evidence="10">
    <location>
        <begin position="29"/>
        <end position="311"/>
    </location>
</feature>
<keyword evidence="3 8" id="KW-0812">Transmembrane</keyword>
<evidence type="ECO:0000256" key="4">
    <source>
        <dbReference type="ARBA" id="ARBA00022741"/>
    </source>
</evidence>
<dbReference type="InterPro" id="IPR003439">
    <property type="entry name" value="ABC_transporter-like_ATP-bd"/>
</dbReference>
<evidence type="ECO:0000256" key="1">
    <source>
        <dbReference type="ARBA" id="ARBA00004651"/>
    </source>
</evidence>
<comment type="subcellular location">
    <subcellularLocation>
        <location evidence="1">Cell membrane</location>
        <topology evidence="1">Multi-pass membrane protein</topology>
    </subcellularLocation>
</comment>
<dbReference type="GO" id="GO:0015421">
    <property type="term" value="F:ABC-type oligopeptide transporter activity"/>
    <property type="evidence" value="ECO:0007669"/>
    <property type="project" value="TreeGrafter"/>
</dbReference>
<evidence type="ECO:0000256" key="6">
    <source>
        <dbReference type="ARBA" id="ARBA00022989"/>
    </source>
</evidence>
<evidence type="ECO:0000259" key="9">
    <source>
        <dbReference type="PROSITE" id="PS50893"/>
    </source>
</evidence>
<evidence type="ECO:0000313" key="12">
    <source>
        <dbReference type="Proteomes" id="UP000216339"/>
    </source>
</evidence>
<evidence type="ECO:0000256" key="8">
    <source>
        <dbReference type="SAM" id="Phobius"/>
    </source>
</evidence>
<evidence type="ECO:0000256" key="2">
    <source>
        <dbReference type="ARBA" id="ARBA00022448"/>
    </source>
</evidence>
<feature type="transmembrane region" description="Helical" evidence="8">
    <location>
        <begin position="69"/>
        <end position="89"/>
    </location>
</feature>
<name>A0A271J6A9_9BACT</name>
<reference evidence="11 12" key="1">
    <citation type="submission" date="2016-11" db="EMBL/GenBank/DDBJ databases">
        <title>Study of marine rhodopsin-containing bacteria.</title>
        <authorList>
            <person name="Yoshizawa S."/>
            <person name="Kumagai Y."/>
            <person name="Kogure K."/>
        </authorList>
    </citation>
    <scope>NUCLEOTIDE SEQUENCE [LARGE SCALE GENOMIC DNA]</scope>
    <source>
        <strain evidence="11 12">SAORIC-28</strain>
    </source>
</reference>
<dbReference type="OrthoDB" id="9769115at2"/>